<proteinExistence type="predicted"/>
<accession>A0AAN6PEJ9</accession>
<reference evidence="3" key="1">
    <citation type="journal article" date="2023" name="Mol. Phylogenet. Evol.">
        <title>Genome-scale phylogeny and comparative genomics of the fungal order Sordariales.</title>
        <authorList>
            <person name="Hensen N."/>
            <person name="Bonometti L."/>
            <person name="Westerberg I."/>
            <person name="Brannstrom I.O."/>
            <person name="Guillou S."/>
            <person name="Cros-Aarteil S."/>
            <person name="Calhoun S."/>
            <person name="Haridas S."/>
            <person name="Kuo A."/>
            <person name="Mondo S."/>
            <person name="Pangilinan J."/>
            <person name="Riley R."/>
            <person name="LaButti K."/>
            <person name="Andreopoulos B."/>
            <person name="Lipzen A."/>
            <person name="Chen C."/>
            <person name="Yan M."/>
            <person name="Daum C."/>
            <person name="Ng V."/>
            <person name="Clum A."/>
            <person name="Steindorff A."/>
            <person name="Ohm R.A."/>
            <person name="Martin F."/>
            <person name="Silar P."/>
            <person name="Natvig D.O."/>
            <person name="Lalanne C."/>
            <person name="Gautier V."/>
            <person name="Ament-Velasquez S.L."/>
            <person name="Kruys A."/>
            <person name="Hutchinson M.I."/>
            <person name="Powell A.J."/>
            <person name="Barry K."/>
            <person name="Miller A.N."/>
            <person name="Grigoriev I.V."/>
            <person name="Debuchy R."/>
            <person name="Gladieux P."/>
            <person name="Hiltunen Thoren M."/>
            <person name="Johannesson H."/>
        </authorList>
    </citation>
    <scope>NUCLEOTIDE SEQUENCE [LARGE SCALE GENOMIC DNA]</scope>
    <source>
        <strain evidence="3">CBS 284.82</strain>
    </source>
</reference>
<name>A0AAN6PEJ9_9PEZI</name>
<comment type="caution">
    <text evidence="2">The sequence shown here is derived from an EMBL/GenBank/DDBJ whole genome shotgun (WGS) entry which is preliminary data.</text>
</comment>
<evidence type="ECO:0008006" key="4">
    <source>
        <dbReference type="Google" id="ProtNLM"/>
    </source>
</evidence>
<keyword evidence="3" id="KW-1185">Reference proteome</keyword>
<organism evidence="2 3">
    <name type="scientific">Parachaetomium inaequale</name>
    <dbReference type="NCBI Taxonomy" id="2588326"/>
    <lineage>
        <taxon>Eukaryota</taxon>
        <taxon>Fungi</taxon>
        <taxon>Dikarya</taxon>
        <taxon>Ascomycota</taxon>
        <taxon>Pezizomycotina</taxon>
        <taxon>Sordariomycetes</taxon>
        <taxon>Sordariomycetidae</taxon>
        <taxon>Sordariales</taxon>
        <taxon>Chaetomiaceae</taxon>
        <taxon>Parachaetomium</taxon>
    </lineage>
</organism>
<sequence length="150" mass="15200">MTTSTLALLSSLLVAGVQGAAPSASGDISWFDLARNATCTGHADGSISCQLRQVEAPDTAPHKAHLEPQGARPLDLDLEATVLESRAAQADDGKEEKVCSGEGPGKALGCFLNCFGQGSCNAKCDAANACQCSCKDGAGKGEVPCGKKSC</sequence>
<gene>
    <name evidence="2" type="ORF">C8A01DRAFT_37429</name>
</gene>
<feature type="chain" id="PRO_5042948757" description="Metallothionein" evidence="1">
    <location>
        <begin position="20"/>
        <end position="150"/>
    </location>
</feature>
<dbReference type="AlphaFoldDB" id="A0AAN6PEJ9"/>
<dbReference type="EMBL" id="MU854424">
    <property type="protein sequence ID" value="KAK4038593.1"/>
    <property type="molecule type" value="Genomic_DNA"/>
</dbReference>
<evidence type="ECO:0000313" key="3">
    <source>
        <dbReference type="Proteomes" id="UP001303115"/>
    </source>
</evidence>
<feature type="signal peptide" evidence="1">
    <location>
        <begin position="1"/>
        <end position="19"/>
    </location>
</feature>
<keyword evidence="1" id="KW-0732">Signal</keyword>
<evidence type="ECO:0000256" key="1">
    <source>
        <dbReference type="SAM" id="SignalP"/>
    </source>
</evidence>
<evidence type="ECO:0000313" key="2">
    <source>
        <dbReference type="EMBL" id="KAK4038593.1"/>
    </source>
</evidence>
<dbReference type="Proteomes" id="UP001303115">
    <property type="component" value="Unassembled WGS sequence"/>
</dbReference>
<protein>
    <recommendedName>
        <fullName evidence="4">Metallothionein</fullName>
    </recommendedName>
</protein>